<dbReference type="Gene3D" id="3.40.960.10">
    <property type="entry name" value="VSR Endonuclease"/>
    <property type="match status" value="1"/>
</dbReference>
<keyword evidence="3" id="KW-1185">Reference proteome</keyword>
<reference evidence="2" key="1">
    <citation type="submission" date="2022-05" db="EMBL/GenBank/DDBJ databases">
        <title>Jatrophihabitans sp. SB3-54 whole genome sequence.</title>
        <authorList>
            <person name="Suh M.K."/>
            <person name="Eom M.K."/>
            <person name="Kim J.S."/>
            <person name="Kim H.S."/>
            <person name="Do H.E."/>
            <person name="Shin Y.K."/>
            <person name="Lee J.-S."/>
        </authorList>
    </citation>
    <scope>NUCLEOTIDE SEQUENCE</scope>
    <source>
        <strain evidence="2">SB3-54</strain>
    </source>
</reference>
<organism evidence="2 3">
    <name type="scientific">Jatrophihabitans cynanchi</name>
    <dbReference type="NCBI Taxonomy" id="2944128"/>
    <lineage>
        <taxon>Bacteria</taxon>
        <taxon>Bacillati</taxon>
        <taxon>Actinomycetota</taxon>
        <taxon>Actinomycetes</taxon>
        <taxon>Jatrophihabitantales</taxon>
        <taxon>Jatrophihabitantaceae</taxon>
        <taxon>Jatrophihabitans</taxon>
    </lineage>
</organism>
<name>A0ABY7K0B8_9ACTN</name>
<evidence type="ECO:0000259" key="1">
    <source>
        <dbReference type="Pfam" id="PF18741"/>
    </source>
</evidence>
<evidence type="ECO:0000313" key="3">
    <source>
        <dbReference type="Proteomes" id="UP001164693"/>
    </source>
</evidence>
<dbReference type="RefSeq" id="WP_269444664.1">
    <property type="nucleotide sequence ID" value="NZ_CP097463.1"/>
</dbReference>
<dbReference type="Proteomes" id="UP001164693">
    <property type="component" value="Chromosome"/>
</dbReference>
<dbReference type="InterPro" id="IPR049468">
    <property type="entry name" value="Restrct_endonuc-II-like_dom"/>
</dbReference>
<dbReference type="InterPro" id="IPR011335">
    <property type="entry name" value="Restrct_endonuc-II-like"/>
</dbReference>
<accession>A0ABY7K0B8</accession>
<dbReference type="Pfam" id="PF18741">
    <property type="entry name" value="MTES_1575"/>
    <property type="match status" value="1"/>
</dbReference>
<protein>
    <submittedName>
        <fullName evidence="2">DUF559 domain-containing protein</fullName>
    </submittedName>
</protein>
<feature type="domain" description="Restriction endonuclease type II-like" evidence="1">
    <location>
        <begin position="217"/>
        <end position="290"/>
    </location>
</feature>
<evidence type="ECO:0000313" key="2">
    <source>
        <dbReference type="EMBL" id="WAX58114.1"/>
    </source>
</evidence>
<dbReference type="EMBL" id="CP097463">
    <property type="protein sequence ID" value="WAX58114.1"/>
    <property type="molecule type" value="Genomic_DNA"/>
</dbReference>
<proteinExistence type="predicted"/>
<dbReference type="SUPFAM" id="SSF52980">
    <property type="entry name" value="Restriction endonuclease-like"/>
    <property type="match status" value="1"/>
</dbReference>
<gene>
    <name evidence="2" type="ORF">M6B22_04915</name>
</gene>
<sequence length="301" mass="33398">MRESIDHLLRTGGGVAAREQCLQVVSRCAFDDEVRRGHLVAIFPRAYARPWDVDQVDVRRRAALVSVGGEAALSHLTGLGMWELPAPAPAPLHVTAYNPRHPRGVPGELVVHRTLLPLDARTIDGLAVVRPEVAAVMSWPLLCGSDQRAPLLEGNRRRLLSPARAAALAEKMVYLKGIKQLRELLGLLLAGCESELELWGYTDVFNVPGLDDAQRQTVLRVGNRNYRIDVGYEAEKLAVELDGRAYHASPQQWERDIARDLALATIGWQTVRLSHHRLTHDVEGCRRDVLAVRAARRLLAS</sequence>